<reference evidence="3" key="1">
    <citation type="submission" date="2020-06" db="EMBL/GenBank/DDBJ databases">
        <title>WGS assembly of Ceratodon purpureus strain R40.</title>
        <authorList>
            <person name="Carey S.B."/>
            <person name="Jenkins J."/>
            <person name="Shu S."/>
            <person name="Lovell J.T."/>
            <person name="Sreedasyam A."/>
            <person name="Maumus F."/>
            <person name="Tiley G.P."/>
            <person name="Fernandez-Pozo N."/>
            <person name="Barry K."/>
            <person name="Chen C."/>
            <person name="Wang M."/>
            <person name="Lipzen A."/>
            <person name="Daum C."/>
            <person name="Saski C.A."/>
            <person name="Payton A.C."/>
            <person name="Mcbreen J.C."/>
            <person name="Conrad R.E."/>
            <person name="Kollar L.M."/>
            <person name="Olsson S."/>
            <person name="Huttunen S."/>
            <person name="Landis J.B."/>
            <person name="Wickett N.J."/>
            <person name="Johnson M.G."/>
            <person name="Rensing S.A."/>
            <person name="Grimwood J."/>
            <person name="Schmutz J."/>
            <person name="Mcdaniel S.F."/>
        </authorList>
    </citation>
    <scope>NUCLEOTIDE SEQUENCE</scope>
    <source>
        <strain evidence="3">R40</strain>
    </source>
</reference>
<dbReference type="AlphaFoldDB" id="A0A8T0GUW7"/>
<proteinExistence type="predicted"/>
<dbReference type="PANTHER" id="PTHR33916:SF1">
    <property type="entry name" value="EXPANSIN-LIKE EG45 DOMAIN-CONTAINING PROTEIN"/>
    <property type="match status" value="1"/>
</dbReference>
<dbReference type="PANTHER" id="PTHR33916">
    <property type="entry name" value="EXPANSIN-LIKE EG45 DOMAIN-CONTAINING PROTEIN"/>
    <property type="match status" value="1"/>
</dbReference>
<organism evidence="3 4">
    <name type="scientific">Ceratodon purpureus</name>
    <name type="common">Fire moss</name>
    <name type="synonym">Dicranum purpureum</name>
    <dbReference type="NCBI Taxonomy" id="3225"/>
    <lineage>
        <taxon>Eukaryota</taxon>
        <taxon>Viridiplantae</taxon>
        <taxon>Streptophyta</taxon>
        <taxon>Embryophyta</taxon>
        <taxon>Bryophyta</taxon>
        <taxon>Bryophytina</taxon>
        <taxon>Bryopsida</taxon>
        <taxon>Dicranidae</taxon>
        <taxon>Pseudoditrichales</taxon>
        <taxon>Ditrichaceae</taxon>
        <taxon>Ceratodon</taxon>
    </lineage>
</organism>
<feature type="chain" id="PRO_5035831444" description="DUF7705 domain-containing protein" evidence="1">
    <location>
        <begin position="28"/>
        <end position="531"/>
    </location>
</feature>
<evidence type="ECO:0000313" key="4">
    <source>
        <dbReference type="Proteomes" id="UP000822688"/>
    </source>
</evidence>
<comment type="caution">
    <text evidence="3">The sequence shown here is derived from an EMBL/GenBank/DDBJ whole genome shotgun (WGS) entry which is preliminary data.</text>
</comment>
<keyword evidence="1" id="KW-0732">Signal</keyword>
<evidence type="ECO:0000259" key="2">
    <source>
        <dbReference type="Pfam" id="PF24804"/>
    </source>
</evidence>
<name>A0A8T0GUW7_CERPU</name>
<dbReference type="Pfam" id="PF24804">
    <property type="entry name" value="DUF7705"/>
    <property type="match status" value="1"/>
</dbReference>
<dbReference type="InterPro" id="IPR056122">
    <property type="entry name" value="DUF7705"/>
</dbReference>
<dbReference type="Proteomes" id="UP000822688">
    <property type="component" value="Chromosome 8"/>
</dbReference>
<evidence type="ECO:0000256" key="1">
    <source>
        <dbReference type="SAM" id="SignalP"/>
    </source>
</evidence>
<gene>
    <name evidence="3" type="ORF">KC19_8G038700</name>
</gene>
<protein>
    <recommendedName>
        <fullName evidence="2">DUF7705 domain-containing protein</fullName>
    </recommendedName>
</protein>
<accession>A0A8T0GUW7</accession>
<feature type="domain" description="DUF7705" evidence="2">
    <location>
        <begin position="43"/>
        <end position="517"/>
    </location>
</feature>
<evidence type="ECO:0000313" key="3">
    <source>
        <dbReference type="EMBL" id="KAG0563531.1"/>
    </source>
</evidence>
<keyword evidence="4" id="KW-1185">Reference proteome</keyword>
<sequence>MRNSQTSLECGLFLATCVWFLVLLVGAEDLIEDGDASLRMGRSVLGDPGMKSEKVRVGVEGWNFCNRVGYEASGAPSPRWADCTDINCKSEVASSDGCSAEHRVIDLDNGLKTGEPFPRGSFEISNDADLYVVEKEKYLASLCEEDSNSKPWHFWMLMLKNGNYDESSNLCRNFAEVSEPRKFLNPRTGSQLSAFPCFGPGCMNQPVVFQNLSRVRAEDGSHPSLSGSVYGTYDVDEAGQLPDANGNISYFSVTWEKNATSGSWIFTHKLTVSTKYPWLMLYLRADATSGVSGGYPWETRGMMRQVPVSPNFKVVLTLDVIQGGGPASQFYLIDIGGCWKNSGEACDGNVDSDVTRYVEMIINPETPSWCRPDSLQNCPPYHTAINGTRISRTDTSNFPYSAYHLYCSPPNALHAEKPFSVCDPFSNPQPQELMQLLPHPEWAVHGYPEKKGDGWVGDPRTWVLDVGGLSSRLFFYQEPDTPPAVRVWPSVDVGTEVYVSSKPYVAEWTVSDFDVLITSTEDSPSALDQYM</sequence>
<dbReference type="EMBL" id="CM026429">
    <property type="protein sequence ID" value="KAG0563531.1"/>
    <property type="molecule type" value="Genomic_DNA"/>
</dbReference>
<feature type="signal peptide" evidence="1">
    <location>
        <begin position="1"/>
        <end position="27"/>
    </location>
</feature>